<evidence type="ECO:0000256" key="3">
    <source>
        <dbReference type="SAM" id="MobiDB-lite"/>
    </source>
</evidence>
<evidence type="ECO:0000259" key="4">
    <source>
        <dbReference type="PROSITE" id="PS51048"/>
    </source>
</evidence>
<dbReference type="Proteomes" id="UP001497383">
    <property type="component" value="Chromosome 4"/>
</dbReference>
<dbReference type="InterPro" id="IPR008978">
    <property type="entry name" value="HSP20-like_chaperone"/>
</dbReference>
<keyword evidence="7" id="KW-1185">Reference proteome</keyword>
<evidence type="ECO:0000256" key="1">
    <source>
        <dbReference type="ARBA" id="ARBA00008509"/>
    </source>
</evidence>
<dbReference type="EMBL" id="OZ022408">
    <property type="protein sequence ID" value="CAK9439669.1"/>
    <property type="molecule type" value="Genomic_DNA"/>
</dbReference>
<proteinExistence type="inferred from homology"/>
<dbReference type="Gene3D" id="1.25.40.10">
    <property type="entry name" value="Tetratricopeptide repeat domain"/>
    <property type="match status" value="1"/>
</dbReference>
<feature type="compositionally biased region" description="Acidic residues" evidence="3">
    <location>
        <begin position="132"/>
        <end position="141"/>
    </location>
</feature>
<evidence type="ECO:0000256" key="2">
    <source>
        <dbReference type="PROSITE-ProRule" id="PRU00339"/>
    </source>
</evidence>
<feature type="region of interest" description="Disordered" evidence="3">
    <location>
        <begin position="364"/>
        <end position="383"/>
    </location>
</feature>
<accession>A0ABP0ZQT6</accession>
<feature type="compositionally biased region" description="Basic and acidic residues" evidence="3">
    <location>
        <begin position="277"/>
        <end position="292"/>
    </location>
</feature>
<dbReference type="PROSITE" id="PS51048">
    <property type="entry name" value="SGS"/>
    <property type="match status" value="1"/>
</dbReference>
<sequence>MAVEQAIKHGDDALKDKDFLGAIHHYSQAIKENPQAFQAFLKRAVAYTKLKNPDSAKQDISTAFTIANERGKRGDIGQCYFRLGLIYFQEKKLKMALSQFNKAVEYGCNESTLSMWKSKCEYDLKNHPERDVGEDEDEPKEADDGNGVGVPDDAESSTEKVGGKAAPVERKQPKVESNIDEINKIAPMNVKIREDWYQSSDDVIITIYAKKINEDKLKVHFEKDSVSISFPIASGSEYNYNLDPLSGEIDVDASKFKVYSTKMEVVLKKKRAEKWPSLERSEEKAAETKDAPAQDSVAAYPSSSRKKVNWDKFNVDEGKDDDADSNQFFQKIFKDMDDDSRRAMMKSYVQSNGTVLTTNWDEAQNKEFETSPPEGMVAKKWGS</sequence>
<evidence type="ECO:0000313" key="6">
    <source>
        <dbReference type="EMBL" id="CAK9439669.1"/>
    </source>
</evidence>
<gene>
    <name evidence="6" type="ORF">LODBEIA_P37690</name>
</gene>
<feature type="domain" description="CS" evidence="5">
    <location>
        <begin position="189"/>
        <end position="279"/>
    </location>
</feature>
<feature type="region of interest" description="Disordered" evidence="3">
    <location>
        <begin position="127"/>
        <end position="174"/>
    </location>
</feature>
<dbReference type="PROSITE" id="PS50005">
    <property type="entry name" value="TPR"/>
    <property type="match status" value="1"/>
</dbReference>
<feature type="compositionally biased region" description="Basic and acidic residues" evidence="3">
    <location>
        <begin position="157"/>
        <end position="174"/>
    </location>
</feature>
<dbReference type="InterPro" id="IPR007699">
    <property type="entry name" value="SGS_dom"/>
</dbReference>
<dbReference type="Pfam" id="PF04969">
    <property type="entry name" value="CS"/>
    <property type="match status" value="1"/>
</dbReference>
<feature type="repeat" description="TPR" evidence="2">
    <location>
        <begin position="77"/>
        <end position="110"/>
    </location>
</feature>
<name>A0ABP0ZQT6_9ASCO</name>
<keyword evidence="2" id="KW-0802">TPR repeat</keyword>
<feature type="domain" description="SGS" evidence="4">
    <location>
        <begin position="299"/>
        <end position="383"/>
    </location>
</feature>
<evidence type="ECO:0000313" key="7">
    <source>
        <dbReference type="Proteomes" id="UP001497383"/>
    </source>
</evidence>
<organism evidence="6 7">
    <name type="scientific">Lodderomyces beijingensis</name>
    <dbReference type="NCBI Taxonomy" id="1775926"/>
    <lineage>
        <taxon>Eukaryota</taxon>
        <taxon>Fungi</taxon>
        <taxon>Dikarya</taxon>
        <taxon>Ascomycota</taxon>
        <taxon>Saccharomycotina</taxon>
        <taxon>Pichiomycetes</taxon>
        <taxon>Debaryomycetaceae</taxon>
        <taxon>Candida/Lodderomyces clade</taxon>
        <taxon>Lodderomyces</taxon>
    </lineage>
</organism>
<protein>
    <submittedName>
        <fullName evidence="6">Uncharacterized protein</fullName>
    </submittedName>
</protein>
<dbReference type="SMART" id="SM00028">
    <property type="entry name" value="TPR"/>
    <property type="match status" value="2"/>
</dbReference>
<comment type="similarity">
    <text evidence="1">Belongs to the SGT1 family.</text>
</comment>
<dbReference type="SUPFAM" id="SSF49764">
    <property type="entry name" value="HSP20-like chaperones"/>
    <property type="match status" value="1"/>
</dbReference>
<dbReference type="InterPro" id="IPR007052">
    <property type="entry name" value="CS_dom"/>
</dbReference>
<dbReference type="SUPFAM" id="SSF48452">
    <property type="entry name" value="TPR-like"/>
    <property type="match status" value="1"/>
</dbReference>
<dbReference type="PROSITE" id="PS51203">
    <property type="entry name" value="CS"/>
    <property type="match status" value="1"/>
</dbReference>
<reference evidence="6 7" key="1">
    <citation type="submission" date="2024-03" db="EMBL/GenBank/DDBJ databases">
        <authorList>
            <person name="Brejova B."/>
        </authorList>
    </citation>
    <scope>NUCLEOTIDE SEQUENCE [LARGE SCALE GENOMIC DNA]</scope>
    <source>
        <strain evidence="6 7">CBS 14171</strain>
    </source>
</reference>
<dbReference type="RefSeq" id="XP_066830707.1">
    <property type="nucleotide sequence ID" value="XM_066973915.1"/>
</dbReference>
<dbReference type="PANTHER" id="PTHR45862">
    <property type="entry name" value="PROTEIN SGT1 HOMOLOG"/>
    <property type="match status" value="1"/>
</dbReference>
<dbReference type="InterPro" id="IPR019734">
    <property type="entry name" value="TPR_rpt"/>
</dbReference>
<dbReference type="InterPro" id="IPR044563">
    <property type="entry name" value="Sgt1-like"/>
</dbReference>
<dbReference type="Pfam" id="PF13181">
    <property type="entry name" value="TPR_8"/>
    <property type="match status" value="1"/>
</dbReference>
<dbReference type="Pfam" id="PF05002">
    <property type="entry name" value="SGS"/>
    <property type="match status" value="1"/>
</dbReference>
<feature type="region of interest" description="Disordered" evidence="3">
    <location>
        <begin position="277"/>
        <end position="303"/>
    </location>
</feature>
<evidence type="ECO:0000259" key="5">
    <source>
        <dbReference type="PROSITE" id="PS51203"/>
    </source>
</evidence>
<dbReference type="GeneID" id="92208965"/>
<dbReference type="InterPro" id="IPR011990">
    <property type="entry name" value="TPR-like_helical_dom_sf"/>
</dbReference>
<dbReference type="CDD" id="cd06466">
    <property type="entry name" value="p23_CS_SGT1_like"/>
    <property type="match status" value="1"/>
</dbReference>
<dbReference type="Gene3D" id="2.60.40.790">
    <property type="match status" value="1"/>
</dbReference>